<keyword evidence="5 8" id="KW-0472">Membrane</keyword>
<dbReference type="EMBL" id="JASCIQ010000001">
    <property type="protein sequence ID" value="MDI3402416.1"/>
    <property type="molecule type" value="Genomic_DNA"/>
</dbReference>
<dbReference type="Pfam" id="PF07690">
    <property type="entry name" value="MFS_1"/>
    <property type="match status" value="1"/>
</dbReference>
<evidence type="ECO:0000313" key="10">
    <source>
        <dbReference type="EMBL" id="MDI3402416.1"/>
    </source>
</evidence>
<feature type="transmembrane region" description="Helical" evidence="8">
    <location>
        <begin position="457"/>
        <end position="481"/>
    </location>
</feature>
<feature type="transmembrane region" description="Helical" evidence="8">
    <location>
        <begin position="246"/>
        <end position="269"/>
    </location>
</feature>
<proteinExistence type="predicted"/>
<keyword evidence="3 8" id="KW-0812">Transmembrane</keyword>
<evidence type="ECO:0000256" key="4">
    <source>
        <dbReference type="ARBA" id="ARBA00022989"/>
    </source>
</evidence>
<evidence type="ECO:0000256" key="6">
    <source>
        <dbReference type="ARBA" id="ARBA00023251"/>
    </source>
</evidence>
<keyword evidence="2" id="KW-0813">Transport</keyword>
<feature type="transmembrane region" description="Helical" evidence="8">
    <location>
        <begin position="184"/>
        <end position="203"/>
    </location>
</feature>
<dbReference type="PROSITE" id="PS50850">
    <property type="entry name" value="MFS"/>
    <property type="match status" value="1"/>
</dbReference>
<feature type="transmembrane region" description="Helical" evidence="8">
    <location>
        <begin position="29"/>
        <end position="49"/>
    </location>
</feature>
<feature type="transmembrane region" description="Helical" evidence="8">
    <location>
        <begin position="361"/>
        <end position="380"/>
    </location>
</feature>
<feature type="transmembrane region" description="Helical" evidence="8">
    <location>
        <begin position="155"/>
        <end position="178"/>
    </location>
</feature>
<feature type="transmembrane region" description="Helical" evidence="8">
    <location>
        <begin position="426"/>
        <end position="445"/>
    </location>
</feature>
<evidence type="ECO:0000256" key="8">
    <source>
        <dbReference type="SAM" id="Phobius"/>
    </source>
</evidence>
<keyword evidence="11" id="KW-1185">Reference proteome</keyword>
<feature type="transmembrane region" description="Helical" evidence="8">
    <location>
        <begin position="98"/>
        <end position="117"/>
    </location>
</feature>
<feature type="transmembrane region" description="Helical" evidence="8">
    <location>
        <begin position="123"/>
        <end position="143"/>
    </location>
</feature>
<keyword evidence="4 8" id="KW-1133">Transmembrane helix</keyword>
<protein>
    <submittedName>
        <fullName evidence="10">MFS transporter</fullName>
    </submittedName>
</protein>
<evidence type="ECO:0000313" key="11">
    <source>
        <dbReference type="Proteomes" id="UP001223978"/>
    </source>
</evidence>
<feature type="compositionally biased region" description="Low complexity" evidence="7">
    <location>
        <begin position="8"/>
        <end position="23"/>
    </location>
</feature>
<evidence type="ECO:0000256" key="7">
    <source>
        <dbReference type="SAM" id="MobiDB-lite"/>
    </source>
</evidence>
<dbReference type="InterPro" id="IPR036259">
    <property type="entry name" value="MFS_trans_sf"/>
</dbReference>
<feature type="domain" description="Major facilitator superfamily (MFS) profile" evidence="9">
    <location>
        <begin position="32"/>
        <end position="485"/>
    </location>
</feature>
<accession>A0ABT6S536</accession>
<evidence type="ECO:0000256" key="5">
    <source>
        <dbReference type="ARBA" id="ARBA00023136"/>
    </source>
</evidence>
<dbReference type="PANTHER" id="PTHR42718:SF9">
    <property type="entry name" value="MAJOR FACILITATOR SUPERFAMILY MULTIDRUG TRANSPORTER MFSC"/>
    <property type="match status" value="1"/>
</dbReference>
<gene>
    <name evidence="10" type="ORF">QIS96_01000</name>
</gene>
<feature type="transmembrane region" description="Helical" evidence="8">
    <location>
        <begin position="69"/>
        <end position="86"/>
    </location>
</feature>
<dbReference type="CDD" id="cd17504">
    <property type="entry name" value="MFS_MMR_MDR_like"/>
    <property type="match status" value="1"/>
</dbReference>
<name>A0ABT6S536_9ACTN</name>
<dbReference type="InterPro" id="IPR020846">
    <property type="entry name" value="MFS_dom"/>
</dbReference>
<feature type="transmembrane region" description="Helical" evidence="8">
    <location>
        <begin position="332"/>
        <end position="354"/>
    </location>
</feature>
<dbReference type="SUPFAM" id="SSF103473">
    <property type="entry name" value="MFS general substrate transporter"/>
    <property type="match status" value="1"/>
</dbReference>
<evidence type="ECO:0000256" key="2">
    <source>
        <dbReference type="ARBA" id="ARBA00022448"/>
    </source>
</evidence>
<keyword evidence="6" id="KW-0046">Antibiotic resistance</keyword>
<dbReference type="Gene3D" id="1.20.1250.20">
    <property type="entry name" value="MFS general substrate transporter like domains"/>
    <property type="match status" value="2"/>
</dbReference>
<dbReference type="PANTHER" id="PTHR42718">
    <property type="entry name" value="MAJOR FACILITATOR SUPERFAMILY MULTIDRUG TRANSPORTER MFSC"/>
    <property type="match status" value="1"/>
</dbReference>
<feature type="transmembrane region" description="Helical" evidence="8">
    <location>
        <begin position="223"/>
        <end position="240"/>
    </location>
</feature>
<sequence>MSHDRPNSASTAASSGTATGRGAPSGRRITVLVAALLTACFAFQLNASMLSPALKNVEDSLGATSAEVGLTQTAFFTSAALFSLFLPRLGDLVGRRKVLTGMMALMVVGCVLAALATNVPLLFAGRVVQGVSGPTVPLCLIMLRNEVHDPKRYGLLLGVITAVNGGIAGVDSIAGGWLADHFGFQSVFWVMAVVAGLAALLVATLTPESVASRADVDVPRMDWPGVALLVVSVGAALIALNEAGKLAAANWTLVAALFVLSALAFALFWRTENRSPHPLVATRHLRRRSTWALLLTTVLTMTGVFAVMNGLIPAFAQDADAGFGMTAEASAWWTLTPYALAGLAMGPLAGRLAATFGYGRILRIGLIGAAAMVGLMIVTLQGDSKALLLASSILIGVTYAGIGNIVLNGLGIVLSPRENPGFLPGLNAGAFNLGAGLSFAVLYAVQTATKPDDPASTAGYTAGMIAGVALLAAAFLTSFLIPKPVEAEAQ</sequence>
<feature type="transmembrane region" description="Helical" evidence="8">
    <location>
        <begin position="386"/>
        <end position="414"/>
    </location>
</feature>
<evidence type="ECO:0000259" key="9">
    <source>
        <dbReference type="PROSITE" id="PS50850"/>
    </source>
</evidence>
<reference evidence="10 11" key="1">
    <citation type="submission" date="2023-05" db="EMBL/GenBank/DDBJ databases">
        <title>Draft genome sequence of Streptomyces sp. B-S-A6 isolated from a cave soil in Thailand.</title>
        <authorList>
            <person name="Chamroensaksri N."/>
            <person name="Muangham S."/>
        </authorList>
    </citation>
    <scope>NUCLEOTIDE SEQUENCE [LARGE SCALE GENOMIC DNA]</scope>
    <source>
        <strain evidence="10 11">B-S-A6</strain>
    </source>
</reference>
<evidence type="ECO:0000256" key="3">
    <source>
        <dbReference type="ARBA" id="ARBA00022692"/>
    </source>
</evidence>
<dbReference type="RefSeq" id="WP_282540373.1">
    <property type="nucleotide sequence ID" value="NZ_JASCIQ010000001.1"/>
</dbReference>
<dbReference type="InterPro" id="IPR011701">
    <property type="entry name" value="MFS"/>
</dbReference>
<dbReference type="Proteomes" id="UP001223978">
    <property type="component" value="Unassembled WGS sequence"/>
</dbReference>
<comment type="caution">
    <text evidence="10">The sequence shown here is derived from an EMBL/GenBank/DDBJ whole genome shotgun (WGS) entry which is preliminary data.</text>
</comment>
<feature type="region of interest" description="Disordered" evidence="7">
    <location>
        <begin position="1"/>
        <end position="23"/>
    </location>
</feature>
<comment type="subcellular location">
    <subcellularLocation>
        <location evidence="1">Cell membrane</location>
        <topology evidence="1">Multi-pass membrane protein</topology>
    </subcellularLocation>
</comment>
<feature type="transmembrane region" description="Helical" evidence="8">
    <location>
        <begin position="290"/>
        <end position="312"/>
    </location>
</feature>
<evidence type="ECO:0000256" key="1">
    <source>
        <dbReference type="ARBA" id="ARBA00004651"/>
    </source>
</evidence>
<organism evidence="10 11">
    <name type="scientific">Streptomyces cavernicola</name>
    <dbReference type="NCBI Taxonomy" id="3043613"/>
    <lineage>
        <taxon>Bacteria</taxon>
        <taxon>Bacillati</taxon>
        <taxon>Actinomycetota</taxon>
        <taxon>Actinomycetes</taxon>
        <taxon>Kitasatosporales</taxon>
        <taxon>Streptomycetaceae</taxon>
        <taxon>Streptomyces</taxon>
    </lineage>
</organism>